<reference evidence="2" key="1">
    <citation type="submission" date="2015-09" db="EMBL/GenBank/DDBJ databases">
        <authorList>
            <person name="Daims H."/>
        </authorList>
    </citation>
    <scope>NUCLEOTIDE SEQUENCE [LARGE SCALE GENOMIC DNA]</scope>
</reference>
<dbReference type="KEGG" id="nio:NITINOP_3066"/>
<proteinExistence type="predicted"/>
<dbReference type="NCBIfam" id="TIGR03370">
    <property type="entry name" value="VPLPA-CTERM"/>
    <property type="match status" value="1"/>
</dbReference>
<dbReference type="EMBL" id="LN885086">
    <property type="protein sequence ID" value="CUQ68038.1"/>
    <property type="molecule type" value="Genomic_DNA"/>
</dbReference>
<dbReference type="STRING" id="1715989.NITINOP_3066"/>
<name>A0A0S4KZK8_9BACT</name>
<evidence type="ECO:0000313" key="1">
    <source>
        <dbReference type="EMBL" id="CUQ68038.1"/>
    </source>
</evidence>
<organism evidence="1 2">
    <name type="scientific">Candidatus Nitrospira inopinata</name>
    <dbReference type="NCBI Taxonomy" id="1715989"/>
    <lineage>
        <taxon>Bacteria</taxon>
        <taxon>Pseudomonadati</taxon>
        <taxon>Nitrospirota</taxon>
        <taxon>Nitrospiria</taxon>
        <taxon>Nitrospirales</taxon>
        <taxon>Nitrospiraceae</taxon>
        <taxon>Nitrospira</taxon>
    </lineage>
</organism>
<sequence length="275" mass="29548">MAQGFAALALGLALAQGVESQAVEYYVGIDGRAVIPTGTYAGLDNPNYGRLTFLYAHLNETDPTRNHYHGIGAYTYSGPADAPVINPTNANNRIPETYTAQPPLPLFPGEGVHAGLWVSRPVPGLEYSLLEWAPTDRIRDAELGSPEHYLFHSSGGRWTQSLEGTRLALQTVGLTPGLRVMDQTGTTIFTGPGQTYVLGEGDRFSFFPTFYTVLADESRYTASFRLIDLNGGAGHSGIFHFDFRPVPLPAAVWLMGAGLASLGLLARRGSSSDKG</sequence>
<dbReference type="NCBIfam" id="NF040463">
    <property type="entry name" value="all3515_fam"/>
    <property type="match status" value="1"/>
</dbReference>
<accession>A0A0S4KZK8</accession>
<keyword evidence="2" id="KW-1185">Reference proteome</keyword>
<dbReference type="AlphaFoldDB" id="A0A0S4KZK8"/>
<protein>
    <submittedName>
        <fullName evidence="1">Uncharacterized protein</fullName>
    </submittedName>
</protein>
<dbReference type="OrthoDB" id="483240at2"/>
<dbReference type="RefSeq" id="WP_062487063.1">
    <property type="nucleotide sequence ID" value="NZ_LN885086.1"/>
</dbReference>
<gene>
    <name evidence="1" type="ORF">NITINOP_3066</name>
</gene>
<dbReference type="InterPro" id="IPR022472">
    <property type="entry name" value="VPLPA-CTERM"/>
</dbReference>
<evidence type="ECO:0000313" key="2">
    <source>
        <dbReference type="Proteomes" id="UP000066284"/>
    </source>
</evidence>
<dbReference type="Proteomes" id="UP000066284">
    <property type="component" value="Chromosome 1"/>
</dbReference>